<feature type="region of interest" description="Disordered" evidence="1">
    <location>
        <begin position="42"/>
        <end position="79"/>
    </location>
</feature>
<protein>
    <submittedName>
        <fullName evidence="2">Uncharacterized protein</fullName>
    </submittedName>
</protein>
<evidence type="ECO:0000256" key="1">
    <source>
        <dbReference type="SAM" id="MobiDB-lite"/>
    </source>
</evidence>
<evidence type="ECO:0000313" key="2">
    <source>
        <dbReference type="EMBL" id="GMM35434.1"/>
    </source>
</evidence>
<accession>A0AAV5QLD5</accession>
<reference evidence="2 3" key="1">
    <citation type="journal article" date="2023" name="Elife">
        <title>Identification of key yeast species and microbe-microbe interactions impacting larval growth of Drosophila in the wild.</title>
        <authorList>
            <person name="Mure A."/>
            <person name="Sugiura Y."/>
            <person name="Maeda R."/>
            <person name="Honda K."/>
            <person name="Sakurai N."/>
            <person name="Takahashi Y."/>
            <person name="Watada M."/>
            <person name="Katoh T."/>
            <person name="Gotoh A."/>
            <person name="Gotoh Y."/>
            <person name="Taniguchi I."/>
            <person name="Nakamura K."/>
            <person name="Hayashi T."/>
            <person name="Katayama T."/>
            <person name="Uemura T."/>
            <person name="Hattori Y."/>
        </authorList>
    </citation>
    <scope>NUCLEOTIDE SEQUENCE [LARGE SCALE GENOMIC DNA]</scope>
    <source>
        <strain evidence="2 3">SC-9</strain>
    </source>
</reference>
<dbReference type="EMBL" id="BTFZ01000006">
    <property type="protein sequence ID" value="GMM35434.1"/>
    <property type="molecule type" value="Genomic_DNA"/>
</dbReference>
<dbReference type="RefSeq" id="XP_064852434.1">
    <property type="nucleotide sequence ID" value="XM_064996362.1"/>
</dbReference>
<feature type="compositionally biased region" description="Low complexity" evidence="1">
    <location>
        <begin position="63"/>
        <end position="77"/>
    </location>
</feature>
<dbReference type="AlphaFoldDB" id="A0AAV5QLD5"/>
<gene>
    <name evidence="2" type="ORF">DASC09_027590</name>
</gene>
<keyword evidence="3" id="KW-1185">Reference proteome</keyword>
<name>A0AAV5QLD5_9ASCO</name>
<dbReference type="Proteomes" id="UP001360560">
    <property type="component" value="Unassembled WGS sequence"/>
</dbReference>
<organism evidence="2 3">
    <name type="scientific">Saccharomycopsis crataegensis</name>
    <dbReference type="NCBI Taxonomy" id="43959"/>
    <lineage>
        <taxon>Eukaryota</taxon>
        <taxon>Fungi</taxon>
        <taxon>Dikarya</taxon>
        <taxon>Ascomycota</taxon>
        <taxon>Saccharomycotina</taxon>
        <taxon>Saccharomycetes</taxon>
        <taxon>Saccharomycopsidaceae</taxon>
        <taxon>Saccharomycopsis</taxon>
    </lineage>
</organism>
<dbReference type="GeneID" id="90073413"/>
<evidence type="ECO:0000313" key="3">
    <source>
        <dbReference type="Proteomes" id="UP001360560"/>
    </source>
</evidence>
<sequence length="239" mass="27290">MAATLHIIRASDNLKRKRLHEEIQGFNKTAYDRRLRRHHISHRKPVVSHKQQNNENFTPPPSSFSGVSSPESSPTSSEHLDCIYNKKSKGIDIITDELHSFPKKKPNQQVNVRVDTGVANNQCMNKNNASLDSLESNSDYIILCSALNLLYSSRQKVKNDIVELNKLKKDLKENPAKLRSLLDGSNNEIPSRNSILKCPIIDFTNYGLSYRDEQTFIHDELTRENSEQKELFKVTSPFG</sequence>
<comment type="caution">
    <text evidence="2">The sequence shown here is derived from an EMBL/GenBank/DDBJ whole genome shotgun (WGS) entry which is preliminary data.</text>
</comment>
<proteinExistence type="predicted"/>